<organism evidence="6 7">
    <name type="scientific">Filobasidium floriforme</name>
    <dbReference type="NCBI Taxonomy" id="5210"/>
    <lineage>
        <taxon>Eukaryota</taxon>
        <taxon>Fungi</taxon>
        <taxon>Dikarya</taxon>
        <taxon>Basidiomycota</taxon>
        <taxon>Agaricomycotina</taxon>
        <taxon>Tremellomycetes</taxon>
        <taxon>Filobasidiales</taxon>
        <taxon>Filobasidiaceae</taxon>
        <taxon>Filobasidium</taxon>
    </lineage>
</organism>
<feature type="domain" description="Flavin reductase like" evidence="5">
    <location>
        <begin position="74"/>
        <end position="224"/>
    </location>
</feature>
<accession>A0A8K0NTR9</accession>
<evidence type="ECO:0000313" key="7">
    <source>
        <dbReference type="Proteomes" id="UP000812966"/>
    </source>
</evidence>
<reference evidence="6" key="1">
    <citation type="submission" date="2020-04" db="EMBL/GenBank/DDBJ databases">
        <title>Analysis of mating type loci in Filobasidium floriforme.</title>
        <authorList>
            <person name="Nowrousian M."/>
        </authorList>
    </citation>
    <scope>NUCLEOTIDE SEQUENCE</scope>
    <source>
        <strain evidence="6">CBS 6242</strain>
    </source>
</reference>
<dbReference type="InterPro" id="IPR002563">
    <property type="entry name" value="Flavin_Rdtase-like_dom"/>
</dbReference>
<evidence type="ECO:0000256" key="3">
    <source>
        <dbReference type="ARBA" id="ARBA00022643"/>
    </source>
</evidence>
<dbReference type="AlphaFoldDB" id="A0A8K0NTR9"/>
<evidence type="ECO:0000259" key="5">
    <source>
        <dbReference type="SMART" id="SM00903"/>
    </source>
</evidence>
<comment type="cofactor">
    <cofactor evidence="1">
        <name>FMN</name>
        <dbReference type="ChEBI" id="CHEBI:58210"/>
    </cofactor>
</comment>
<dbReference type="SUPFAM" id="SSF50475">
    <property type="entry name" value="FMN-binding split barrel"/>
    <property type="match status" value="1"/>
</dbReference>
<evidence type="ECO:0000256" key="4">
    <source>
        <dbReference type="ARBA" id="ARBA00038054"/>
    </source>
</evidence>
<proteinExistence type="inferred from homology"/>
<dbReference type="EMBL" id="JABELV010000001">
    <property type="protein sequence ID" value="KAG7580104.1"/>
    <property type="molecule type" value="Genomic_DNA"/>
</dbReference>
<dbReference type="Proteomes" id="UP000812966">
    <property type="component" value="Unassembled WGS sequence"/>
</dbReference>
<protein>
    <recommendedName>
        <fullName evidence="5">Flavin reductase like domain-containing protein</fullName>
    </recommendedName>
</protein>
<evidence type="ECO:0000313" key="6">
    <source>
        <dbReference type="EMBL" id="KAG7580104.1"/>
    </source>
</evidence>
<dbReference type="InterPro" id="IPR012349">
    <property type="entry name" value="Split_barrel_FMN-bd"/>
</dbReference>
<dbReference type="GO" id="GO:0010181">
    <property type="term" value="F:FMN binding"/>
    <property type="evidence" value="ECO:0007669"/>
    <property type="project" value="InterPro"/>
</dbReference>
<keyword evidence="2" id="KW-0285">Flavoprotein</keyword>
<name>A0A8K0NTR9_9TREE</name>
<dbReference type="Pfam" id="PF01613">
    <property type="entry name" value="Flavin_Reduct"/>
    <property type="match status" value="1"/>
</dbReference>
<dbReference type="SMART" id="SM00903">
    <property type="entry name" value="Flavin_Reduct"/>
    <property type="match status" value="1"/>
</dbReference>
<dbReference type="PANTHER" id="PTHR33798:SF5">
    <property type="entry name" value="FLAVIN REDUCTASE LIKE DOMAIN-CONTAINING PROTEIN"/>
    <property type="match status" value="1"/>
</dbReference>
<comment type="similarity">
    <text evidence="4">Belongs to the flavoredoxin family.</text>
</comment>
<dbReference type="PANTHER" id="PTHR33798">
    <property type="entry name" value="FLAVOPROTEIN OXYGENASE"/>
    <property type="match status" value="1"/>
</dbReference>
<dbReference type="Gene3D" id="2.30.110.10">
    <property type="entry name" value="Electron Transport, Fmn-binding Protein, Chain A"/>
    <property type="match status" value="1"/>
</dbReference>
<keyword evidence="7" id="KW-1185">Reference proteome</keyword>
<gene>
    <name evidence="6" type="ORF">FFLO_00075</name>
</gene>
<evidence type="ECO:0000256" key="1">
    <source>
        <dbReference type="ARBA" id="ARBA00001917"/>
    </source>
</evidence>
<comment type="caution">
    <text evidence="6">The sequence shown here is derived from an EMBL/GenBank/DDBJ whole genome shotgun (WGS) entry which is preliminary data.</text>
</comment>
<keyword evidence="3" id="KW-0288">FMN</keyword>
<evidence type="ECO:0000256" key="2">
    <source>
        <dbReference type="ARBA" id="ARBA00022630"/>
    </source>
</evidence>
<sequence length="280" mass="31564">MSKHAPFAEVQASRPDYDAKDVFSMTKSPNPDWKPGQKQDAILKTEGFTADSPFREVEPGKDLDNAAMYKMMTWGITPRPVAFVSTMDKQGRTNLAPISWFNHVAADPPSIMISIVKGNRPSGRKDTSDNILELKEFCVSLISEPFVEAANYAAIDAPKGQSEWPLTGLTQRESRHVKVPHVAESAFSMECQLMHHQPIQNDAGDTTQNVFIARVRKFHIKEHVIDPDDTDIKIMPEKFKVVARLGGWTYGRVTSGYEVPRPVWAREKEDLERRGLVKEE</sequence>